<dbReference type="GeneID" id="29124467"/>
<proteinExistence type="predicted"/>
<reference evidence="3" key="1">
    <citation type="submission" date="2016-03" db="EMBL/GenBank/DDBJ databases">
        <authorList>
            <person name="Ploux O."/>
        </authorList>
    </citation>
    <scope>NUCLEOTIDE SEQUENCE [LARGE SCALE GENOMIC DNA]</scope>
</reference>
<evidence type="ECO:0000259" key="1">
    <source>
        <dbReference type="Pfam" id="PF02368"/>
    </source>
</evidence>
<dbReference type="Pfam" id="PF02368">
    <property type="entry name" value="Big_2"/>
    <property type="match status" value="1"/>
</dbReference>
<evidence type="ECO:0000313" key="2">
    <source>
        <dbReference type="EMBL" id="AMS02413.1"/>
    </source>
</evidence>
<organism evidence="2 3">
    <name type="scientific">Gordonia phage SoilAssassin</name>
    <dbReference type="NCBI Taxonomy" id="1821562"/>
    <lineage>
        <taxon>Viruses</taxon>
        <taxon>Duplodnaviria</taxon>
        <taxon>Heunggongvirae</taxon>
        <taxon>Uroviricota</taxon>
        <taxon>Caudoviricetes</taxon>
        <taxon>Attisvirus</taxon>
        <taxon>Attisvirus attis</taxon>
    </lineage>
</organism>
<protein>
    <submittedName>
        <fullName evidence="2">Major tail protein</fullName>
    </submittedName>
</protein>
<dbReference type="NCBIfam" id="NF047353">
    <property type="entry name" value="tube_lmo2291"/>
    <property type="match status" value="1"/>
</dbReference>
<dbReference type="KEGG" id="vg:29124467"/>
<dbReference type="Proteomes" id="UP000207764">
    <property type="component" value="Segment"/>
</dbReference>
<dbReference type="RefSeq" id="YP_009303007.1">
    <property type="nucleotide sequence ID" value="NC_031251.1"/>
</dbReference>
<dbReference type="Gene3D" id="2.60.40.1080">
    <property type="match status" value="1"/>
</dbReference>
<gene>
    <name evidence="2" type="primary">12</name>
    <name evidence="2" type="ORF">SEA_SOILASSASSIN_12</name>
</gene>
<dbReference type="OrthoDB" id="30481at10239"/>
<sequence>MMAVLNHPDTSNLDATLARHWAVQVRKSTSDPWLWVQGLTGVSPNMGEKSRQDAGDMHGGNYGAQIATEANWSLELTLQRKLAEGEPDPGVELLRSLQGELGGDELVWVRFWRTDELPDSYQGRAGVTFANAAGDKASLTGATVTLTGYQGYTTPAKPTTVPAATSIKLSPVEATVDVGGVVQLIVKDNNGDIRTREATFESTGAAVTVSPSGLVTGVSEDVETVTATLGNLTDTCAVTVGDGTP</sequence>
<dbReference type="EMBL" id="KU963246">
    <property type="protein sequence ID" value="AMS02413.1"/>
    <property type="molecule type" value="Genomic_DNA"/>
</dbReference>
<accession>A0A142K8I0</accession>
<dbReference type="InterPro" id="IPR003343">
    <property type="entry name" value="Big_2"/>
</dbReference>
<name>A0A142K8I0_9CAUD</name>
<evidence type="ECO:0000313" key="3">
    <source>
        <dbReference type="Proteomes" id="UP000207764"/>
    </source>
</evidence>
<feature type="domain" description="BIG2" evidence="1">
    <location>
        <begin position="164"/>
        <end position="240"/>
    </location>
</feature>